<proteinExistence type="inferred from homology"/>
<feature type="disulfide bond" evidence="9">
    <location>
        <begin position="508"/>
        <end position="526"/>
    </location>
</feature>
<evidence type="ECO:0000256" key="3">
    <source>
        <dbReference type="ARBA" id="ARBA00022729"/>
    </source>
</evidence>
<evidence type="ECO:0000256" key="8">
    <source>
        <dbReference type="PIRSR" id="PIRSR001093-1"/>
    </source>
</evidence>
<dbReference type="PIRSF" id="PIRSF001093">
    <property type="entry name" value="B-hxosamndse_ab_euk"/>
    <property type="match status" value="1"/>
</dbReference>
<evidence type="ECO:0000259" key="11">
    <source>
        <dbReference type="Pfam" id="PF00728"/>
    </source>
</evidence>
<dbReference type="GO" id="GO:0005975">
    <property type="term" value="P:carbohydrate metabolic process"/>
    <property type="evidence" value="ECO:0007669"/>
    <property type="project" value="InterPro"/>
</dbReference>
<evidence type="ECO:0000313" key="14">
    <source>
        <dbReference type="Proteomes" id="UP001154329"/>
    </source>
</evidence>
<feature type="active site" description="Proton donor" evidence="8">
    <location>
        <position position="336"/>
    </location>
</feature>
<evidence type="ECO:0000256" key="10">
    <source>
        <dbReference type="SAM" id="SignalP"/>
    </source>
</evidence>
<dbReference type="GO" id="GO:0005764">
    <property type="term" value="C:lysosome"/>
    <property type="evidence" value="ECO:0007669"/>
    <property type="project" value="TreeGrafter"/>
</dbReference>
<dbReference type="PANTHER" id="PTHR22600:SF21">
    <property type="entry name" value="BETA-HEXOSAMINIDASE A"/>
    <property type="match status" value="1"/>
</dbReference>
<feature type="chain" id="PRO_5040243378" description="Beta-hexosaminidase" evidence="10">
    <location>
        <begin position="25"/>
        <end position="528"/>
    </location>
</feature>
<comment type="similarity">
    <text evidence="2 7">Belongs to the glycosyl hydrolase 20 family.</text>
</comment>
<feature type="signal peptide" evidence="10">
    <location>
        <begin position="1"/>
        <end position="24"/>
    </location>
</feature>
<keyword evidence="3 10" id="KW-0732">Signal</keyword>
<evidence type="ECO:0000256" key="2">
    <source>
        <dbReference type="ARBA" id="ARBA00006285"/>
    </source>
</evidence>
<feature type="disulfide bond" evidence="9">
    <location>
        <begin position="292"/>
        <end position="341"/>
    </location>
</feature>
<dbReference type="CDD" id="cd06562">
    <property type="entry name" value="GH20_HexA_HexB-like"/>
    <property type="match status" value="1"/>
</dbReference>
<dbReference type="Gene3D" id="3.30.379.10">
    <property type="entry name" value="Chitobiase/beta-hexosaminidase domain 2-like"/>
    <property type="match status" value="1"/>
</dbReference>
<evidence type="ECO:0000256" key="7">
    <source>
        <dbReference type="PIRNR" id="PIRNR001093"/>
    </source>
</evidence>
<comment type="catalytic activity">
    <reaction evidence="1 7">
        <text>Hydrolysis of terminal non-reducing N-acetyl-D-hexosamine residues in N-acetyl-beta-D-hexosaminides.</text>
        <dbReference type="EC" id="3.2.1.52"/>
    </reaction>
</comment>
<dbReference type="GO" id="GO:0030203">
    <property type="term" value="P:glycosaminoglycan metabolic process"/>
    <property type="evidence" value="ECO:0007669"/>
    <property type="project" value="TreeGrafter"/>
</dbReference>
<dbReference type="Pfam" id="PF14845">
    <property type="entry name" value="Glycohydro_20b2"/>
    <property type="match status" value="1"/>
</dbReference>
<dbReference type="SUPFAM" id="SSF51445">
    <property type="entry name" value="(Trans)glycosidases"/>
    <property type="match status" value="1"/>
</dbReference>
<evidence type="ECO:0000256" key="6">
    <source>
        <dbReference type="ARBA" id="ARBA00023295"/>
    </source>
</evidence>
<reference evidence="13" key="1">
    <citation type="submission" date="2022-02" db="EMBL/GenBank/DDBJ databases">
        <authorList>
            <person name="King R."/>
        </authorList>
    </citation>
    <scope>NUCLEOTIDE SEQUENCE</scope>
</reference>
<keyword evidence="14" id="KW-1185">Reference proteome</keyword>
<feature type="disulfide bond" evidence="9">
    <location>
        <begin position="70"/>
        <end position="118"/>
    </location>
</feature>
<accession>A0A9P0ITR0</accession>
<evidence type="ECO:0000256" key="9">
    <source>
        <dbReference type="PIRSR" id="PIRSR001093-2"/>
    </source>
</evidence>
<feature type="domain" description="Glycoside hydrolase family 20 catalytic" evidence="11">
    <location>
        <begin position="182"/>
        <end position="492"/>
    </location>
</feature>
<gene>
    <name evidence="13" type="ORF">APHIGO_LOCUS3191</name>
</gene>
<reference evidence="13" key="2">
    <citation type="submission" date="2022-10" db="EMBL/GenBank/DDBJ databases">
        <authorList>
            <consortium name="ENA_rothamsted_submissions"/>
            <consortium name="culmorum"/>
            <person name="King R."/>
        </authorList>
    </citation>
    <scope>NUCLEOTIDE SEQUENCE</scope>
</reference>
<dbReference type="EC" id="3.2.1.52" evidence="7"/>
<dbReference type="Proteomes" id="UP001154329">
    <property type="component" value="Chromosome 1"/>
</dbReference>
<dbReference type="EMBL" id="OU899034">
    <property type="protein sequence ID" value="CAH1715459.1"/>
    <property type="molecule type" value="Genomic_DNA"/>
</dbReference>
<protein>
    <recommendedName>
        <fullName evidence="7">Beta-hexosaminidase</fullName>
        <ecNumber evidence="7">3.2.1.52</ecNumber>
    </recommendedName>
</protein>
<keyword evidence="5" id="KW-0325">Glycoprotein</keyword>
<dbReference type="SUPFAM" id="SSF55545">
    <property type="entry name" value="beta-N-acetylhexosaminidase-like domain"/>
    <property type="match status" value="1"/>
</dbReference>
<dbReference type="GO" id="GO:0006689">
    <property type="term" value="P:ganglioside catabolic process"/>
    <property type="evidence" value="ECO:0007669"/>
    <property type="project" value="TreeGrafter"/>
</dbReference>
<dbReference type="InterPro" id="IPR017853">
    <property type="entry name" value="GH"/>
</dbReference>
<dbReference type="PRINTS" id="PR00738">
    <property type="entry name" value="GLHYDRLASE20"/>
</dbReference>
<evidence type="ECO:0000259" key="12">
    <source>
        <dbReference type="Pfam" id="PF14845"/>
    </source>
</evidence>
<keyword evidence="9" id="KW-1015">Disulfide bond</keyword>
<dbReference type="InterPro" id="IPR029019">
    <property type="entry name" value="HEX_eukaryotic_N"/>
</dbReference>
<evidence type="ECO:0000256" key="1">
    <source>
        <dbReference type="ARBA" id="ARBA00001231"/>
    </source>
</evidence>
<dbReference type="Gene3D" id="3.20.20.80">
    <property type="entry name" value="Glycosidases"/>
    <property type="match status" value="1"/>
</dbReference>
<dbReference type="FunFam" id="3.20.20.80:FF:000063">
    <property type="entry name" value="Beta-hexosaminidase"/>
    <property type="match status" value="1"/>
</dbReference>
<feature type="domain" description="Beta-hexosaminidase eukaryotic type N-terminal" evidence="12">
    <location>
        <begin position="40"/>
        <end position="159"/>
    </location>
</feature>
<dbReference type="PANTHER" id="PTHR22600">
    <property type="entry name" value="BETA-HEXOSAMINIDASE"/>
    <property type="match status" value="1"/>
</dbReference>
<organism evidence="13 14">
    <name type="scientific">Aphis gossypii</name>
    <name type="common">Cotton aphid</name>
    <dbReference type="NCBI Taxonomy" id="80765"/>
    <lineage>
        <taxon>Eukaryota</taxon>
        <taxon>Metazoa</taxon>
        <taxon>Ecdysozoa</taxon>
        <taxon>Arthropoda</taxon>
        <taxon>Hexapoda</taxon>
        <taxon>Insecta</taxon>
        <taxon>Pterygota</taxon>
        <taxon>Neoptera</taxon>
        <taxon>Paraneoptera</taxon>
        <taxon>Hemiptera</taxon>
        <taxon>Sternorrhyncha</taxon>
        <taxon>Aphidomorpha</taxon>
        <taxon>Aphidoidea</taxon>
        <taxon>Aphididae</taxon>
        <taxon>Aphidini</taxon>
        <taxon>Aphis</taxon>
        <taxon>Aphis</taxon>
    </lineage>
</organism>
<dbReference type="InterPro" id="IPR025705">
    <property type="entry name" value="Beta_hexosaminidase_sua/sub"/>
</dbReference>
<dbReference type="GO" id="GO:0004563">
    <property type="term" value="F:beta-N-acetylhexosaminidase activity"/>
    <property type="evidence" value="ECO:0007669"/>
    <property type="project" value="UniProtKB-EC"/>
</dbReference>
<keyword evidence="4 7" id="KW-0378">Hydrolase</keyword>
<keyword evidence="6 7" id="KW-0326">Glycosidase</keyword>
<dbReference type="GO" id="GO:0016020">
    <property type="term" value="C:membrane"/>
    <property type="evidence" value="ECO:0007669"/>
    <property type="project" value="TreeGrafter"/>
</dbReference>
<dbReference type="AlphaFoldDB" id="A0A9P0ITR0"/>
<evidence type="ECO:0000256" key="4">
    <source>
        <dbReference type="ARBA" id="ARBA00022801"/>
    </source>
</evidence>
<name>A0A9P0ITR0_APHGO</name>
<sequence>MHYYSLFINVLIICSILLFPVSQSYNQNVGPLVKMTNGQVWPKPVFQQNFDEYLIVEPENFHFNVTGYSCDDLYDAFKRYNHMLFLKAKQTFKHDTHSSTNFTFGKLEVLNVQMTNPCENYPSLNMDEKYEIKINNSRGHLLASSIWGILRGLETFSQLVHLKTDGSTFVLQCTSIVDYPKFRHRGFLLDTSRHYLPVQTIIKTLDAMSYSKMNVFHWHMVDDNSFPFQSSVFPNLSERGAFGYSAIYTKNGIKHIIEHAKRRGIRVIPEIDTPGHTLSWGLGGIPGLLTPCSDPHPDRFGPIDPTVEENYNFIRALLSEISELFKDKYLHIGGDEVNTTCWTTNKKIQMFMLRNNMTDVIELENFYFANIFNITRNLKTVAIAWEEVFDENIPLDPNVVVQVWKGDLNSTVPKVMKRGHPVIFSSCWYLNYIKYGTDWPNFYKCDPTSVVGENRLFLGGEACVWGEFVDETNLLQVSWPRASAVAEVLWSNVLNETEAKHRLEEHVCRMKRRGIPAQPASGPNYCHY</sequence>
<evidence type="ECO:0000313" key="13">
    <source>
        <dbReference type="EMBL" id="CAH1715459.1"/>
    </source>
</evidence>
<evidence type="ECO:0000256" key="5">
    <source>
        <dbReference type="ARBA" id="ARBA00023180"/>
    </source>
</evidence>
<dbReference type="InterPro" id="IPR029018">
    <property type="entry name" value="Hex-like_dom2"/>
</dbReference>
<dbReference type="Pfam" id="PF00728">
    <property type="entry name" value="Glyco_hydro_20"/>
    <property type="match status" value="1"/>
</dbReference>
<dbReference type="InterPro" id="IPR015883">
    <property type="entry name" value="Glyco_hydro_20_cat"/>
</dbReference>